<sequence>MSTISIIGAGNMAGAIGTLAVQAGHTVEIISRDPAKSTALAASIGGTAGTWGVAPAGEIVVLAVLFESAVPVVREFGEALDGKILVDITNPFNAAATGLDIPHDTSVARMVAEAAPAGAHVVKAFNTLFRHVLAGGKPVDVFMAGDDAAAKATVAEFVVSIGHRPRDTGDLNMAHWVEGAGLLTMGLARGGVGNFDFSLGINDLG</sequence>
<proteinExistence type="predicted"/>
<dbReference type="RefSeq" id="WP_154769037.1">
    <property type="nucleotide sequence ID" value="NZ_WLYK01000005.1"/>
</dbReference>
<dbReference type="GO" id="GO:0016491">
    <property type="term" value="F:oxidoreductase activity"/>
    <property type="evidence" value="ECO:0007669"/>
    <property type="project" value="UniProtKB-KW"/>
</dbReference>
<reference evidence="3 4" key="1">
    <citation type="submission" date="2019-11" db="EMBL/GenBank/DDBJ databases">
        <authorList>
            <person name="Jiang L.-Q."/>
        </authorList>
    </citation>
    <scope>NUCLEOTIDE SEQUENCE [LARGE SCALE GENOMIC DNA]</scope>
    <source>
        <strain evidence="3 4">YIM 132087</strain>
    </source>
</reference>
<evidence type="ECO:0000256" key="1">
    <source>
        <dbReference type="ARBA" id="ARBA00023002"/>
    </source>
</evidence>
<dbReference type="InterPro" id="IPR036291">
    <property type="entry name" value="NAD(P)-bd_dom_sf"/>
</dbReference>
<evidence type="ECO:0000313" key="4">
    <source>
        <dbReference type="Proteomes" id="UP000460221"/>
    </source>
</evidence>
<keyword evidence="1" id="KW-0560">Oxidoreductase</keyword>
<feature type="domain" description="Pyrroline-5-carboxylate reductase catalytic N-terminal" evidence="2">
    <location>
        <begin position="3"/>
        <end position="91"/>
    </location>
</feature>
<comment type="caution">
    <text evidence="3">The sequence shown here is derived from an EMBL/GenBank/DDBJ whole genome shotgun (WGS) entry which is preliminary data.</text>
</comment>
<dbReference type="PANTHER" id="PTHR14239">
    <property type="entry name" value="DUDULIN-RELATED"/>
    <property type="match status" value="1"/>
</dbReference>
<dbReference type="EMBL" id="WLYK01000005">
    <property type="protein sequence ID" value="MTD15069.1"/>
    <property type="molecule type" value="Genomic_DNA"/>
</dbReference>
<gene>
    <name evidence="3" type="ORF">GIS00_14090</name>
</gene>
<dbReference type="Pfam" id="PF03807">
    <property type="entry name" value="F420_oxidored"/>
    <property type="match status" value="1"/>
</dbReference>
<evidence type="ECO:0000313" key="3">
    <source>
        <dbReference type="EMBL" id="MTD15069.1"/>
    </source>
</evidence>
<dbReference type="Gene3D" id="3.40.50.720">
    <property type="entry name" value="NAD(P)-binding Rossmann-like Domain"/>
    <property type="match status" value="1"/>
</dbReference>
<dbReference type="InterPro" id="IPR051267">
    <property type="entry name" value="STEAP_metalloreductase"/>
</dbReference>
<accession>A0A7K1FP19</accession>
<protein>
    <submittedName>
        <fullName evidence="3">NADP oxidoreductase</fullName>
    </submittedName>
</protein>
<evidence type="ECO:0000259" key="2">
    <source>
        <dbReference type="Pfam" id="PF03807"/>
    </source>
</evidence>
<dbReference type="PANTHER" id="PTHR14239:SF10">
    <property type="entry name" value="REDUCTASE"/>
    <property type="match status" value="1"/>
</dbReference>
<dbReference type="AlphaFoldDB" id="A0A7K1FP19"/>
<name>A0A7K1FP19_9ACTN</name>
<dbReference type="SUPFAM" id="SSF51735">
    <property type="entry name" value="NAD(P)-binding Rossmann-fold domains"/>
    <property type="match status" value="1"/>
</dbReference>
<organism evidence="3 4">
    <name type="scientific">Nakamurella alba</name>
    <dbReference type="NCBI Taxonomy" id="2665158"/>
    <lineage>
        <taxon>Bacteria</taxon>
        <taxon>Bacillati</taxon>
        <taxon>Actinomycetota</taxon>
        <taxon>Actinomycetes</taxon>
        <taxon>Nakamurellales</taxon>
        <taxon>Nakamurellaceae</taxon>
        <taxon>Nakamurella</taxon>
    </lineage>
</organism>
<keyword evidence="4" id="KW-1185">Reference proteome</keyword>
<dbReference type="Proteomes" id="UP000460221">
    <property type="component" value="Unassembled WGS sequence"/>
</dbReference>
<dbReference type="InterPro" id="IPR028939">
    <property type="entry name" value="P5C_Rdtase_cat_N"/>
</dbReference>